<dbReference type="PANTHER" id="PTHR44688">
    <property type="entry name" value="DNA-BINDING TRANSCRIPTIONAL ACTIVATOR DEVR_DOSR"/>
    <property type="match status" value="1"/>
</dbReference>
<dbReference type="PANTHER" id="PTHR44688:SF16">
    <property type="entry name" value="DNA-BINDING TRANSCRIPTIONAL ACTIVATOR DEVR_DOSR"/>
    <property type="match status" value="1"/>
</dbReference>
<dbReference type="PROSITE" id="PS00622">
    <property type="entry name" value="HTH_LUXR_1"/>
    <property type="match status" value="1"/>
</dbReference>
<dbReference type="PRINTS" id="PR00038">
    <property type="entry name" value="HTHLUXR"/>
</dbReference>
<dbReference type="GO" id="GO:0006355">
    <property type="term" value="P:regulation of DNA-templated transcription"/>
    <property type="evidence" value="ECO:0007669"/>
    <property type="project" value="InterPro"/>
</dbReference>
<dbReference type="Pfam" id="PF00196">
    <property type="entry name" value="GerE"/>
    <property type="match status" value="1"/>
</dbReference>
<gene>
    <name evidence="5" type="ORF">IAB82_08520</name>
</gene>
<evidence type="ECO:0000313" key="5">
    <source>
        <dbReference type="EMBL" id="MBO8471821.1"/>
    </source>
</evidence>
<organism evidence="5 6">
    <name type="scientific">Candidatus Cryptobacteroides faecavium</name>
    <dbReference type="NCBI Taxonomy" id="2840762"/>
    <lineage>
        <taxon>Bacteria</taxon>
        <taxon>Pseudomonadati</taxon>
        <taxon>Bacteroidota</taxon>
        <taxon>Bacteroidia</taxon>
        <taxon>Bacteroidales</taxon>
        <taxon>Candidatus Cryptobacteroides</taxon>
    </lineage>
</organism>
<dbReference type="AlphaFoldDB" id="A0A9D9IHR2"/>
<accession>A0A9D9IHR2</accession>
<evidence type="ECO:0000256" key="3">
    <source>
        <dbReference type="ARBA" id="ARBA00023163"/>
    </source>
</evidence>
<evidence type="ECO:0000313" key="6">
    <source>
        <dbReference type="Proteomes" id="UP000823603"/>
    </source>
</evidence>
<dbReference type="InterPro" id="IPR016032">
    <property type="entry name" value="Sig_transdc_resp-reg_C-effctor"/>
</dbReference>
<dbReference type="CDD" id="cd06170">
    <property type="entry name" value="LuxR_C_like"/>
    <property type="match status" value="1"/>
</dbReference>
<keyword evidence="2" id="KW-0238">DNA-binding</keyword>
<reference evidence="5" key="1">
    <citation type="submission" date="2020-10" db="EMBL/GenBank/DDBJ databases">
        <authorList>
            <person name="Gilroy R."/>
        </authorList>
    </citation>
    <scope>NUCLEOTIDE SEQUENCE</scope>
    <source>
        <strain evidence="5">B2-22910</strain>
    </source>
</reference>
<dbReference type="InterPro" id="IPR036388">
    <property type="entry name" value="WH-like_DNA-bd_sf"/>
</dbReference>
<dbReference type="PROSITE" id="PS50043">
    <property type="entry name" value="HTH_LUXR_2"/>
    <property type="match status" value="1"/>
</dbReference>
<dbReference type="SUPFAM" id="SSF46894">
    <property type="entry name" value="C-terminal effector domain of the bipartite response regulators"/>
    <property type="match status" value="1"/>
</dbReference>
<comment type="caution">
    <text evidence="5">The sequence shown here is derived from an EMBL/GenBank/DDBJ whole genome shotgun (WGS) entry which is preliminary data.</text>
</comment>
<name>A0A9D9IHR2_9BACT</name>
<evidence type="ECO:0000256" key="1">
    <source>
        <dbReference type="ARBA" id="ARBA00023015"/>
    </source>
</evidence>
<reference evidence="5" key="2">
    <citation type="journal article" date="2021" name="PeerJ">
        <title>Extensive microbial diversity within the chicken gut microbiome revealed by metagenomics and culture.</title>
        <authorList>
            <person name="Gilroy R."/>
            <person name="Ravi A."/>
            <person name="Getino M."/>
            <person name="Pursley I."/>
            <person name="Horton D.L."/>
            <person name="Alikhan N.F."/>
            <person name="Baker D."/>
            <person name="Gharbi K."/>
            <person name="Hall N."/>
            <person name="Watson M."/>
            <person name="Adriaenssens E.M."/>
            <person name="Foster-Nyarko E."/>
            <person name="Jarju S."/>
            <person name="Secka A."/>
            <person name="Antonio M."/>
            <person name="Oren A."/>
            <person name="Chaudhuri R.R."/>
            <person name="La Ragione R."/>
            <person name="Hildebrand F."/>
            <person name="Pallen M.J."/>
        </authorList>
    </citation>
    <scope>NUCLEOTIDE SEQUENCE</scope>
    <source>
        <strain evidence="5">B2-22910</strain>
    </source>
</reference>
<sequence length="201" mass="22671">MKSGNRYKVLLIVPSRIIARGIEGVFHDLGEFSVEGILTDLSRTSEVRLKNMDVDLILVDPMIFDYATRAMGRSRIAEYSDAAVAALQTVQMEDEVWRQYDEVVNLYDAPPVIIKKLRAVLVSRQDSPRQDSQELSLREKEILVCVAKGMLNKEIADLYNISIYTVITHRKNITRKTGIKTVAGLTVYALLNNLIDANSIE</sequence>
<protein>
    <submittedName>
        <fullName evidence="5">Response regulator transcription factor</fullName>
    </submittedName>
</protein>
<dbReference type="EMBL" id="JADIMB010000126">
    <property type="protein sequence ID" value="MBO8471821.1"/>
    <property type="molecule type" value="Genomic_DNA"/>
</dbReference>
<dbReference type="SMART" id="SM00421">
    <property type="entry name" value="HTH_LUXR"/>
    <property type="match status" value="1"/>
</dbReference>
<dbReference type="Gene3D" id="1.10.10.10">
    <property type="entry name" value="Winged helix-like DNA-binding domain superfamily/Winged helix DNA-binding domain"/>
    <property type="match status" value="1"/>
</dbReference>
<proteinExistence type="predicted"/>
<dbReference type="Proteomes" id="UP000823603">
    <property type="component" value="Unassembled WGS sequence"/>
</dbReference>
<dbReference type="GO" id="GO:0003677">
    <property type="term" value="F:DNA binding"/>
    <property type="evidence" value="ECO:0007669"/>
    <property type="project" value="UniProtKB-KW"/>
</dbReference>
<dbReference type="InterPro" id="IPR000792">
    <property type="entry name" value="Tscrpt_reg_LuxR_C"/>
</dbReference>
<evidence type="ECO:0000259" key="4">
    <source>
        <dbReference type="PROSITE" id="PS50043"/>
    </source>
</evidence>
<evidence type="ECO:0000256" key="2">
    <source>
        <dbReference type="ARBA" id="ARBA00023125"/>
    </source>
</evidence>
<keyword evidence="1" id="KW-0805">Transcription regulation</keyword>
<keyword evidence="3" id="KW-0804">Transcription</keyword>
<feature type="domain" description="HTH luxR-type" evidence="4">
    <location>
        <begin position="128"/>
        <end position="193"/>
    </location>
</feature>